<feature type="domain" description="Uracil-DNA glycosylase-like" evidence="11">
    <location>
        <begin position="49"/>
        <end position="206"/>
    </location>
</feature>
<dbReference type="SMART" id="SM00987">
    <property type="entry name" value="UreE_C"/>
    <property type="match status" value="1"/>
</dbReference>
<gene>
    <name evidence="8" type="primary">ung</name>
    <name evidence="12" type="ORF">OC725_00640</name>
</gene>
<evidence type="ECO:0000256" key="8">
    <source>
        <dbReference type="HAMAP-Rule" id="MF_00148"/>
    </source>
</evidence>
<dbReference type="NCBIfam" id="NF003589">
    <property type="entry name" value="PRK05254.1-2"/>
    <property type="match status" value="1"/>
</dbReference>
<keyword evidence="12" id="KW-0326">Glycosidase</keyword>
<evidence type="ECO:0000256" key="5">
    <source>
        <dbReference type="ARBA" id="ARBA00022763"/>
    </source>
</evidence>
<dbReference type="GO" id="GO:0004844">
    <property type="term" value="F:uracil DNA N-glycosylase activity"/>
    <property type="evidence" value="ECO:0007669"/>
    <property type="project" value="UniProtKB-EC"/>
</dbReference>
<feature type="active site" description="Proton acceptor" evidence="8 9">
    <location>
        <position position="64"/>
    </location>
</feature>
<evidence type="ECO:0000256" key="9">
    <source>
        <dbReference type="PROSITE-ProRule" id="PRU10072"/>
    </source>
</evidence>
<dbReference type="InterPro" id="IPR005122">
    <property type="entry name" value="Uracil-DNA_glycosylase-like"/>
</dbReference>
<sequence>MLINIDWEYIIDKEQQKNYFLKIKKFLLLQSKLGKKILPNAKNIFTAFKFTSWEKVKVVILGQDPYPGPNQAHGLAFSTLSWDTPKSLKNIFIELQNDLSIINFRNQLFSWAYEGVLLLNTILTVEQGFPLSHKNIGWHIFIINIFNYLSLKKNIVYILWGKKAQEYKEYINIKDNLIIESSHPSPLSAYQGFFGSKPFSRTNEYLKHHQKQPINWNLH</sequence>
<dbReference type="HAMAP" id="MF_00148">
    <property type="entry name" value="UDG"/>
    <property type="match status" value="1"/>
</dbReference>
<evidence type="ECO:0000256" key="3">
    <source>
        <dbReference type="ARBA" id="ARBA00008184"/>
    </source>
</evidence>
<evidence type="ECO:0000256" key="4">
    <source>
        <dbReference type="ARBA" id="ARBA00012030"/>
    </source>
</evidence>
<dbReference type="SUPFAM" id="SSF52141">
    <property type="entry name" value="Uracil-DNA glycosylase-like"/>
    <property type="match status" value="1"/>
</dbReference>
<dbReference type="Proteomes" id="UP001382955">
    <property type="component" value="Unassembled WGS sequence"/>
</dbReference>
<evidence type="ECO:0000313" key="13">
    <source>
        <dbReference type="Proteomes" id="UP001382955"/>
    </source>
</evidence>
<comment type="similarity">
    <text evidence="3 8 10">Belongs to the uracil-DNA glycosylase (UDG) superfamily. UNG family.</text>
</comment>
<dbReference type="InterPro" id="IPR018085">
    <property type="entry name" value="Ura-DNA_Glyclase_AS"/>
</dbReference>
<keyword evidence="7 8" id="KW-0234">DNA repair</keyword>
<dbReference type="NCBIfam" id="NF003588">
    <property type="entry name" value="PRK05254.1-1"/>
    <property type="match status" value="1"/>
</dbReference>
<evidence type="ECO:0000256" key="7">
    <source>
        <dbReference type="ARBA" id="ARBA00023204"/>
    </source>
</evidence>
<dbReference type="PROSITE" id="PS00130">
    <property type="entry name" value="U_DNA_GLYCOSYLASE"/>
    <property type="match status" value="1"/>
</dbReference>
<comment type="function">
    <text evidence="2 8 10">Excises uracil residues from the DNA which can arise as a result of misincorporation of dUMP residues by DNA polymerase or due to deamination of cytosine.</text>
</comment>
<evidence type="ECO:0000256" key="2">
    <source>
        <dbReference type="ARBA" id="ARBA00002631"/>
    </source>
</evidence>
<keyword evidence="8" id="KW-0963">Cytoplasm</keyword>
<dbReference type="NCBIfam" id="NF003592">
    <property type="entry name" value="PRK05254.1-5"/>
    <property type="match status" value="1"/>
</dbReference>
<dbReference type="InterPro" id="IPR036895">
    <property type="entry name" value="Uracil-DNA_glycosylase-like_sf"/>
</dbReference>
<evidence type="ECO:0000256" key="10">
    <source>
        <dbReference type="RuleBase" id="RU003780"/>
    </source>
</evidence>
<reference evidence="12 13" key="1">
    <citation type="journal article" date="2023" name="Int. J. Syst. Evol. Microbiol.">
        <title>The observation of taxonomic boundaries for the 16SrII and 16SrXXV phytoplasmas using genome-based delimitation.</title>
        <authorList>
            <person name="Rodrigues Jardim B."/>
            <person name="Tran-Nguyen L.T.T."/>
            <person name="Gambley C."/>
            <person name="Al-Sadi A.M."/>
            <person name="Al-Subhi A.M."/>
            <person name="Foissac X."/>
            <person name="Salar P."/>
            <person name="Cai H."/>
            <person name="Yang J.Y."/>
            <person name="Davis R."/>
            <person name="Jones L."/>
            <person name="Rodoni B."/>
            <person name="Constable F.E."/>
        </authorList>
    </citation>
    <scope>NUCLEOTIDE SEQUENCE [LARGE SCALE GENOMIC DNA]</scope>
    <source>
        <strain evidence="12">BAWM-322</strain>
    </source>
</reference>
<comment type="caution">
    <text evidence="12">The sequence shown here is derived from an EMBL/GenBank/DDBJ whole genome shotgun (WGS) entry which is preliminary data.</text>
</comment>
<evidence type="ECO:0000313" key="12">
    <source>
        <dbReference type="EMBL" id="MEK0311782.1"/>
    </source>
</evidence>
<protein>
    <recommendedName>
        <fullName evidence="4 8">Uracil-DNA glycosylase</fullName>
        <shortName evidence="8">UDG</shortName>
        <ecNumber evidence="4 8">3.2.2.27</ecNumber>
    </recommendedName>
</protein>
<keyword evidence="6 8" id="KW-0378">Hydrolase</keyword>
<name>A0ABU8ZS18_9MOLU</name>
<dbReference type="EC" id="3.2.2.27" evidence="4 8"/>
<dbReference type="RefSeq" id="WP_304512259.1">
    <property type="nucleotide sequence ID" value="NZ_JAOSIK010000003.1"/>
</dbReference>
<dbReference type="SMART" id="SM00986">
    <property type="entry name" value="UDG"/>
    <property type="match status" value="1"/>
</dbReference>
<organism evidence="12 13">
    <name type="scientific">Candidatus Phytoplasma fabacearum</name>
    <dbReference type="NCBI Taxonomy" id="2982628"/>
    <lineage>
        <taxon>Bacteria</taxon>
        <taxon>Bacillati</taxon>
        <taxon>Mycoplasmatota</taxon>
        <taxon>Mollicutes</taxon>
        <taxon>Acholeplasmatales</taxon>
        <taxon>Acholeplasmataceae</taxon>
        <taxon>Candidatus Phytoplasma</taxon>
        <taxon>16SrII (Peanut WB group)</taxon>
    </lineage>
</organism>
<keyword evidence="13" id="KW-1185">Reference proteome</keyword>
<dbReference type="PANTHER" id="PTHR11264">
    <property type="entry name" value="URACIL-DNA GLYCOSYLASE"/>
    <property type="match status" value="1"/>
</dbReference>
<evidence type="ECO:0000259" key="11">
    <source>
        <dbReference type="SMART" id="SM00986"/>
    </source>
</evidence>
<proteinExistence type="inferred from homology"/>
<dbReference type="NCBIfam" id="TIGR00628">
    <property type="entry name" value="ung"/>
    <property type="match status" value="1"/>
</dbReference>
<keyword evidence="5 8" id="KW-0227">DNA damage</keyword>
<comment type="catalytic activity">
    <reaction evidence="1 8 10">
        <text>Hydrolyzes single-stranded DNA or mismatched double-stranded DNA and polynucleotides, releasing free uracil.</text>
        <dbReference type="EC" id="3.2.2.27"/>
    </reaction>
</comment>
<evidence type="ECO:0000256" key="1">
    <source>
        <dbReference type="ARBA" id="ARBA00001400"/>
    </source>
</evidence>
<dbReference type="EMBL" id="JAOSIK010000003">
    <property type="protein sequence ID" value="MEK0311782.1"/>
    <property type="molecule type" value="Genomic_DNA"/>
</dbReference>
<dbReference type="Pfam" id="PF03167">
    <property type="entry name" value="UDG"/>
    <property type="match status" value="1"/>
</dbReference>
<dbReference type="CDD" id="cd10027">
    <property type="entry name" value="UDG-F1-like"/>
    <property type="match status" value="1"/>
</dbReference>
<accession>A0ABU8ZS18</accession>
<dbReference type="Gene3D" id="3.40.470.10">
    <property type="entry name" value="Uracil-DNA glycosylase-like domain"/>
    <property type="match status" value="1"/>
</dbReference>
<dbReference type="PANTHER" id="PTHR11264:SF0">
    <property type="entry name" value="URACIL-DNA GLYCOSYLASE"/>
    <property type="match status" value="1"/>
</dbReference>
<dbReference type="InterPro" id="IPR002043">
    <property type="entry name" value="UDG_fam1"/>
</dbReference>
<comment type="subcellular location">
    <subcellularLocation>
        <location evidence="8">Cytoplasm</location>
    </subcellularLocation>
</comment>
<evidence type="ECO:0000256" key="6">
    <source>
        <dbReference type="ARBA" id="ARBA00022801"/>
    </source>
</evidence>